<name>A0A9Q9DNQ6_CURCL</name>
<dbReference type="VEuPathDB" id="FungiDB:yc1106_00078"/>
<organism evidence="2 3">
    <name type="scientific">Curvularia clavata</name>
    <dbReference type="NCBI Taxonomy" id="95742"/>
    <lineage>
        <taxon>Eukaryota</taxon>
        <taxon>Fungi</taxon>
        <taxon>Dikarya</taxon>
        <taxon>Ascomycota</taxon>
        <taxon>Pezizomycotina</taxon>
        <taxon>Dothideomycetes</taxon>
        <taxon>Pleosporomycetidae</taxon>
        <taxon>Pleosporales</taxon>
        <taxon>Pleosporineae</taxon>
        <taxon>Pleosporaceae</taxon>
        <taxon>Curvularia</taxon>
    </lineage>
</organism>
<feature type="compositionally biased region" description="Polar residues" evidence="1">
    <location>
        <begin position="207"/>
        <end position="217"/>
    </location>
</feature>
<keyword evidence="3" id="KW-1185">Reference proteome</keyword>
<protein>
    <submittedName>
        <fullName evidence="2">Uncharacterized protein</fullName>
    </submittedName>
</protein>
<feature type="compositionally biased region" description="Low complexity" evidence="1">
    <location>
        <begin position="218"/>
        <end position="239"/>
    </location>
</feature>
<feature type="compositionally biased region" description="Polar residues" evidence="1">
    <location>
        <begin position="417"/>
        <end position="434"/>
    </location>
</feature>
<evidence type="ECO:0000256" key="1">
    <source>
        <dbReference type="SAM" id="MobiDB-lite"/>
    </source>
</evidence>
<proteinExistence type="predicted"/>
<gene>
    <name evidence="2" type="ORF">yc1106_00078</name>
</gene>
<dbReference type="OrthoDB" id="3926619at2759"/>
<feature type="compositionally biased region" description="Polar residues" evidence="1">
    <location>
        <begin position="184"/>
        <end position="194"/>
    </location>
</feature>
<reference evidence="2" key="1">
    <citation type="submission" date="2021-12" db="EMBL/GenBank/DDBJ databases">
        <title>Curvularia clavata genome.</title>
        <authorList>
            <person name="Cao Y."/>
        </authorList>
    </citation>
    <scope>NUCLEOTIDE SEQUENCE</scope>
    <source>
        <strain evidence="2">Yc1106</strain>
    </source>
</reference>
<feature type="region of interest" description="Disordered" evidence="1">
    <location>
        <begin position="184"/>
        <end position="329"/>
    </location>
</feature>
<feature type="compositionally biased region" description="Polar residues" evidence="1">
    <location>
        <begin position="249"/>
        <end position="262"/>
    </location>
</feature>
<feature type="compositionally biased region" description="Polar residues" evidence="1">
    <location>
        <begin position="276"/>
        <end position="285"/>
    </location>
</feature>
<dbReference type="AlphaFoldDB" id="A0A9Q9DNQ6"/>
<evidence type="ECO:0000313" key="2">
    <source>
        <dbReference type="EMBL" id="USP72804.1"/>
    </source>
</evidence>
<evidence type="ECO:0000313" key="3">
    <source>
        <dbReference type="Proteomes" id="UP001056012"/>
    </source>
</evidence>
<dbReference type="EMBL" id="CP089274">
    <property type="protein sequence ID" value="USP72804.1"/>
    <property type="molecule type" value="Genomic_DNA"/>
</dbReference>
<feature type="compositionally biased region" description="Polar residues" evidence="1">
    <location>
        <begin position="300"/>
        <end position="319"/>
    </location>
</feature>
<dbReference type="Proteomes" id="UP001056012">
    <property type="component" value="Chromosome 1"/>
</dbReference>
<feature type="region of interest" description="Disordered" evidence="1">
    <location>
        <begin position="13"/>
        <end position="36"/>
    </location>
</feature>
<accession>A0A9Q9DNQ6</accession>
<feature type="region of interest" description="Disordered" evidence="1">
    <location>
        <begin position="350"/>
        <end position="467"/>
    </location>
</feature>
<sequence>MVDIAVTSQLSQWSFDKPELAPRPQRGSTDSAALSPNLCDDVSDTLRIDTPAAQDASPPTVKAARVFQERYLSSEEDLTADDGSGSESEYDYDDVVVHDLSESAKTMSISRWDKGRSCDMAVAVAYAHAGRPKMVSMEPIDRPAVQPRAASVANLIPITAAKKLLKADESQRLSMKVLPTSTAHLASPTLSRPISPQAVVEHRRPSTSHSPITQKAPTTFNDSASVSSSFQAASTRSFSPAFSEPPRRPSSSTAGESASARSSVYMPSRSRVDLTRFQTSQSSYQPGHRQSYLPPPTPNSPALSFLSSDPYENSSTSPASPIIKKQPTAHRRLRSISMKLSLAKIAISPAKKQFDSRIHGKVPPTPQTPQTAPIEGAANFTAPNKIRRASTILRPKSRGGESARQTPTPDPAPPVPQISTSTTSLQQKRSTTMGRMTARGADEREPTLVLPPCPGAEMDPMGSAKSRAIRRRKSLMDFMDSL</sequence>